<dbReference type="Proteomes" id="UP000188836">
    <property type="component" value="Unassembled WGS sequence"/>
</dbReference>
<dbReference type="GO" id="GO:0016020">
    <property type="term" value="C:membrane"/>
    <property type="evidence" value="ECO:0007669"/>
    <property type="project" value="UniProtKB-UniRule"/>
</dbReference>
<dbReference type="AlphaFoldDB" id="A0A1W0BDF1"/>
<dbReference type="RefSeq" id="WP_077116925.1">
    <property type="nucleotide sequence ID" value="NZ_LOKT01000008.1"/>
</dbReference>
<feature type="compositionally biased region" description="Basic and acidic residues" evidence="2">
    <location>
        <begin position="241"/>
        <end position="263"/>
    </location>
</feature>
<dbReference type="Pfam" id="PF03707">
    <property type="entry name" value="MHYT"/>
    <property type="match status" value="1"/>
</dbReference>
<dbReference type="EMBL" id="MUMY01000010">
    <property type="protein sequence ID" value="ONM48344.1"/>
    <property type="molecule type" value="Genomic_DNA"/>
</dbReference>
<feature type="domain" description="MHYT" evidence="3">
    <location>
        <begin position="9"/>
        <end position="197"/>
    </location>
</feature>
<evidence type="ECO:0000313" key="4">
    <source>
        <dbReference type="EMBL" id="ONM48344.1"/>
    </source>
</evidence>
<keyword evidence="1" id="KW-0472">Membrane</keyword>
<keyword evidence="1" id="KW-1133">Transmembrane helix</keyword>
<proteinExistence type="predicted"/>
<feature type="transmembrane region" description="Helical" evidence="1">
    <location>
        <begin position="111"/>
        <end position="130"/>
    </location>
</feature>
<keyword evidence="5" id="KW-1185">Reference proteome</keyword>
<feature type="transmembrane region" description="Helical" evidence="1">
    <location>
        <begin position="210"/>
        <end position="235"/>
    </location>
</feature>
<feature type="transmembrane region" description="Helical" evidence="1">
    <location>
        <begin position="142"/>
        <end position="163"/>
    </location>
</feature>
<dbReference type="PANTHER" id="PTHR35152:SF1">
    <property type="entry name" value="DOMAIN SIGNALLING PROTEIN, PUTATIVE (AFU_ORTHOLOGUE AFUA_5G11310)-RELATED"/>
    <property type="match status" value="1"/>
</dbReference>
<name>A0A1W0BDF1_9NOCA</name>
<sequence length="280" mass="28885">MAEVQLFSLGYWLVALSIGVSVIGMLVGLACAVNGRRSKKFRPVWLVAAAAGIGGVGLWLSTAISLLGISVPGGALRYDVTLLVASLVVVVLAVFAGLLTAGREFQLPRMIGGATVIGIGGGAMVYLDLLALDVQGTAELTLWLIVVAGVVAVLAANLCLWLFQVFRFALARVGTIALFAAGVSAIYYIGVAGLKVSVDKTGALPEGQELFGFVFPMFVIGMLALAAPISAVLVAPDRREFAATSERNDRKGSGDSGTPRRDTAAPVNGNGGSPMPEPAR</sequence>
<gene>
    <name evidence="4" type="ORF">B0T46_13305</name>
</gene>
<comment type="caution">
    <text evidence="4">The sequence shown here is derived from an EMBL/GenBank/DDBJ whole genome shotgun (WGS) entry which is preliminary data.</text>
</comment>
<evidence type="ECO:0000256" key="1">
    <source>
        <dbReference type="PROSITE-ProRule" id="PRU00244"/>
    </source>
</evidence>
<evidence type="ECO:0000259" key="3">
    <source>
        <dbReference type="PROSITE" id="PS50924"/>
    </source>
</evidence>
<dbReference type="InterPro" id="IPR005330">
    <property type="entry name" value="MHYT_dom"/>
</dbReference>
<accession>A0A1W0BDF1</accession>
<protein>
    <recommendedName>
        <fullName evidence="3">MHYT domain-containing protein</fullName>
    </recommendedName>
</protein>
<dbReference type="OrthoDB" id="3763366at2"/>
<reference evidence="4 5" key="1">
    <citation type="journal article" date="2016" name="Antonie Van Leeuwenhoek">
        <title>Nocardia donostiensis sp. nov., isolated from human respiratory specimens.</title>
        <authorList>
            <person name="Ercibengoa M."/>
            <person name="Bell M."/>
            <person name="Marimon J.M."/>
            <person name="Humrighouse B."/>
            <person name="Klenk H.P."/>
            <person name="Potter G."/>
            <person name="Perez-Trallero E."/>
        </authorList>
    </citation>
    <scope>NUCLEOTIDE SEQUENCE [LARGE SCALE GENOMIC DNA]</scope>
    <source>
        <strain evidence="4 5">X1655</strain>
    </source>
</reference>
<dbReference type="PANTHER" id="PTHR35152">
    <property type="entry name" value="DOMAIN SIGNALLING PROTEIN, PUTATIVE (AFU_ORTHOLOGUE AFUA_5G11310)-RELATED"/>
    <property type="match status" value="1"/>
</dbReference>
<organism evidence="4 5">
    <name type="scientific">Nocardia donostiensis</name>
    <dbReference type="NCBI Taxonomy" id="1538463"/>
    <lineage>
        <taxon>Bacteria</taxon>
        <taxon>Bacillati</taxon>
        <taxon>Actinomycetota</taxon>
        <taxon>Actinomycetes</taxon>
        <taxon>Mycobacteriales</taxon>
        <taxon>Nocardiaceae</taxon>
        <taxon>Nocardia</taxon>
    </lineage>
</organism>
<dbReference type="STRING" id="1538463.B0T36_13035"/>
<keyword evidence="1" id="KW-0812">Transmembrane</keyword>
<feature type="transmembrane region" description="Helical" evidence="1">
    <location>
        <begin position="170"/>
        <end position="190"/>
    </location>
</feature>
<feature type="transmembrane region" description="Helical" evidence="1">
    <location>
        <begin position="44"/>
        <end position="68"/>
    </location>
</feature>
<dbReference type="PROSITE" id="PS50924">
    <property type="entry name" value="MHYT"/>
    <property type="match status" value="1"/>
</dbReference>
<evidence type="ECO:0000313" key="5">
    <source>
        <dbReference type="Proteomes" id="UP000188836"/>
    </source>
</evidence>
<feature type="region of interest" description="Disordered" evidence="2">
    <location>
        <begin position="241"/>
        <end position="280"/>
    </location>
</feature>
<feature type="transmembrane region" description="Helical" evidence="1">
    <location>
        <begin position="80"/>
        <end position="99"/>
    </location>
</feature>
<evidence type="ECO:0000256" key="2">
    <source>
        <dbReference type="SAM" id="MobiDB-lite"/>
    </source>
</evidence>
<feature type="transmembrane region" description="Helical" evidence="1">
    <location>
        <begin position="12"/>
        <end position="32"/>
    </location>
</feature>